<name>A0A919CNJ2_9PROT</name>
<feature type="region of interest" description="Disordered" evidence="1">
    <location>
        <begin position="181"/>
        <end position="207"/>
    </location>
</feature>
<reference evidence="2" key="1">
    <citation type="journal article" date="2014" name="Int. J. Syst. Evol. Microbiol.">
        <title>Complete genome sequence of Corynebacterium casei LMG S-19264T (=DSM 44701T), isolated from a smear-ripened cheese.</title>
        <authorList>
            <consortium name="US DOE Joint Genome Institute (JGI-PGF)"/>
            <person name="Walter F."/>
            <person name="Albersmeier A."/>
            <person name="Kalinowski J."/>
            <person name="Ruckert C."/>
        </authorList>
    </citation>
    <scope>NUCLEOTIDE SEQUENCE</scope>
    <source>
        <strain evidence="2">KCTC 42651</strain>
    </source>
</reference>
<evidence type="ECO:0000313" key="3">
    <source>
        <dbReference type="Proteomes" id="UP000630353"/>
    </source>
</evidence>
<dbReference type="Proteomes" id="UP000630353">
    <property type="component" value="Unassembled WGS sequence"/>
</dbReference>
<organism evidence="2 3">
    <name type="scientific">Thalassobaculum fulvum</name>
    <dbReference type="NCBI Taxonomy" id="1633335"/>
    <lineage>
        <taxon>Bacteria</taxon>
        <taxon>Pseudomonadati</taxon>
        <taxon>Pseudomonadota</taxon>
        <taxon>Alphaproteobacteria</taxon>
        <taxon>Rhodospirillales</taxon>
        <taxon>Thalassobaculaceae</taxon>
        <taxon>Thalassobaculum</taxon>
    </lineage>
</organism>
<feature type="region of interest" description="Disordered" evidence="1">
    <location>
        <begin position="59"/>
        <end position="94"/>
    </location>
</feature>
<accession>A0A919CNJ2</accession>
<gene>
    <name evidence="2" type="ORF">GCM10017083_07100</name>
</gene>
<sequence length="226" mass="23548">MTLPATIDRLEDLPEAVREHYVATEDGRFRLDADGVEDVAGLKSALEKERAARKALKAELAARDEAGAGDAEAVPDDTSEPEPEPEPAAAPDPRQAALEARLVDAEARAALQAARGVPELLLPMLRDRLSVAEDGAGGLAVRVLDEAGKPQRREVEDGAYLTVADLVEGLRADPVYGRAFDGSGKGGSGAPTAGRGEPGPLTISADDPRAIARHVADIAAGRVRVA</sequence>
<evidence type="ECO:0000256" key="1">
    <source>
        <dbReference type="SAM" id="MobiDB-lite"/>
    </source>
</evidence>
<protein>
    <submittedName>
        <fullName evidence="2">Uncharacterized protein</fullName>
    </submittedName>
</protein>
<comment type="caution">
    <text evidence="2">The sequence shown here is derived from an EMBL/GenBank/DDBJ whole genome shotgun (WGS) entry which is preliminary data.</text>
</comment>
<reference evidence="2" key="2">
    <citation type="submission" date="2020-09" db="EMBL/GenBank/DDBJ databases">
        <authorList>
            <person name="Sun Q."/>
            <person name="Kim S."/>
        </authorList>
    </citation>
    <scope>NUCLEOTIDE SEQUENCE</scope>
    <source>
        <strain evidence="2">KCTC 42651</strain>
    </source>
</reference>
<keyword evidence="3" id="KW-1185">Reference proteome</keyword>
<dbReference type="AlphaFoldDB" id="A0A919CNJ2"/>
<dbReference type="RefSeq" id="WP_189987561.1">
    <property type="nucleotide sequence ID" value="NZ_BMZS01000002.1"/>
</dbReference>
<dbReference type="EMBL" id="BMZS01000002">
    <property type="protein sequence ID" value="GHD42272.1"/>
    <property type="molecule type" value="Genomic_DNA"/>
</dbReference>
<feature type="compositionally biased region" description="Acidic residues" evidence="1">
    <location>
        <begin position="73"/>
        <end position="85"/>
    </location>
</feature>
<proteinExistence type="predicted"/>
<evidence type="ECO:0000313" key="2">
    <source>
        <dbReference type="EMBL" id="GHD42272.1"/>
    </source>
</evidence>